<feature type="region of interest" description="Disordered" evidence="1">
    <location>
        <begin position="356"/>
        <end position="381"/>
    </location>
</feature>
<sequence length="626" mass="69633">MAETQPLQFSSVPTPSSNNLATPSRRGHSHRRSFAVSGDFEFLKQPPNALPGTNSSSVPPLPRCISPEPYTKNKNNLNVNNFNPHDYEKPNDVSFSNVLTPRKISNDISSPSPRFFISEEPRFTSPVKGVPDAIINLDDALKTKPRSFKSHRRSESAPADLEVAIDFKHARSIPDFRIDEEEDATDLLENANNDSDDSNNNNINNGRKSEMEARPNRITEPTPFGLMSPLRPSSPAFKKNYEMNETSSSPTKLIFHQQSSGVYSNGSKTDQYNSLKIKRQKQRYYHYTKQLPTNNITVNTQTQALQEKKSATSLISATSKTPVTMVTTPSNAINSPVTPLSSKEFNPTPTNCNIIINSDKSTGNNTNISSSGGSTSSISNLHEQRRARSPDFLVHQQIYQKYPSLNNHNSNNLGSKFIRRNSGPAIQSSFKFESKSYDIPLNDKYNDPYNEDTLDEYPINERSVTPKFGERSLMKQDYNRLQKTESHDTNNSLNATNGKMTLSMDILMGEPGDTVDLSNNGSTEIINGVQNISITSPKRSSSGIKSINDASLSNIDKVNKKISMKSAEDLKVVGETRSASDSVMEMKSNRLQNNSTTKIMNNSTNITMTGKKKRSKLSIFTNLFSK</sequence>
<evidence type="ECO:0000256" key="1">
    <source>
        <dbReference type="SAM" id="MobiDB-lite"/>
    </source>
</evidence>
<dbReference type="OrthoDB" id="3981301at2759"/>
<feature type="compositionally biased region" description="Polar residues" evidence="1">
    <location>
        <begin position="1"/>
        <end position="22"/>
    </location>
</feature>
<evidence type="ECO:0000313" key="2">
    <source>
        <dbReference type="EMBL" id="SMN20103.1"/>
    </source>
</evidence>
<dbReference type="AlphaFoldDB" id="A0A1X7R330"/>
<accession>A0A1X7R330</accession>
<name>A0A1X7R330_9SACH</name>
<gene>
    <name evidence="2" type="ORF">KASA_0N00264G</name>
</gene>
<feature type="compositionally biased region" description="Low complexity" evidence="1">
    <location>
        <begin position="190"/>
        <end position="205"/>
    </location>
</feature>
<feature type="compositionally biased region" description="Low complexity" evidence="1">
    <location>
        <begin position="356"/>
        <end position="380"/>
    </location>
</feature>
<protein>
    <submittedName>
        <fullName evidence="2">Similar to Saccharomyces cerevisiae YDR528W HLR1 Protein involved in regulation of cell wall composition and integrity and response to osmotic stress</fullName>
    </submittedName>
</protein>
<reference evidence="2 3" key="1">
    <citation type="submission" date="2017-04" db="EMBL/GenBank/DDBJ databases">
        <authorList>
            <person name="Afonso C.L."/>
            <person name="Miller P.J."/>
            <person name="Scott M.A."/>
            <person name="Spackman E."/>
            <person name="Goraichik I."/>
            <person name="Dimitrov K.M."/>
            <person name="Suarez D.L."/>
            <person name="Swayne D.E."/>
        </authorList>
    </citation>
    <scope>NUCLEOTIDE SEQUENCE [LARGE SCALE GENOMIC DNA]</scope>
</reference>
<dbReference type="Proteomes" id="UP000196158">
    <property type="component" value="Unassembled WGS sequence"/>
</dbReference>
<organism evidence="2 3">
    <name type="scientific">Maudiozyma saulgeensis</name>
    <dbReference type="NCBI Taxonomy" id="1789683"/>
    <lineage>
        <taxon>Eukaryota</taxon>
        <taxon>Fungi</taxon>
        <taxon>Dikarya</taxon>
        <taxon>Ascomycota</taxon>
        <taxon>Saccharomycotina</taxon>
        <taxon>Saccharomycetes</taxon>
        <taxon>Saccharomycetales</taxon>
        <taxon>Saccharomycetaceae</taxon>
        <taxon>Maudiozyma</taxon>
    </lineage>
</organism>
<keyword evidence="3" id="KW-1185">Reference proteome</keyword>
<proteinExistence type="predicted"/>
<evidence type="ECO:0000313" key="3">
    <source>
        <dbReference type="Proteomes" id="UP000196158"/>
    </source>
</evidence>
<feature type="region of interest" description="Disordered" evidence="1">
    <location>
        <begin position="189"/>
        <end position="230"/>
    </location>
</feature>
<feature type="compositionally biased region" description="Basic and acidic residues" evidence="1">
    <location>
        <begin position="207"/>
        <end position="217"/>
    </location>
</feature>
<feature type="region of interest" description="Disordered" evidence="1">
    <location>
        <begin position="1"/>
        <end position="69"/>
    </location>
</feature>
<dbReference type="EMBL" id="FXLY01000005">
    <property type="protein sequence ID" value="SMN20103.1"/>
    <property type="molecule type" value="Genomic_DNA"/>
</dbReference>